<reference evidence="6 7" key="2">
    <citation type="submission" date="2018-11" db="EMBL/GenBank/DDBJ databases">
        <authorList>
            <consortium name="Pathogen Informatics"/>
        </authorList>
    </citation>
    <scope>NUCLEOTIDE SEQUENCE [LARGE SCALE GENOMIC DNA]</scope>
</reference>
<evidence type="ECO:0000313" key="6">
    <source>
        <dbReference type="EMBL" id="VDN43421.1"/>
    </source>
</evidence>
<dbReference type="Proteomes" id="UP000271098">
    <property type="component" value="Unassembled WGS sequence"/>
</dbReference>
<evidence type="ECO:0000313" key="7">
    <source>
        <dbReference type="Proteomes" id="UP000271098"/>
    </source>
</evidence>
<dbReference type="InterPro" id="IPR036259">
    <property type="entry name" value="MFS_trans_sf"/>
</dbReference>
<gene>
    <name evidence="6" type="ORF">GPUH_LOCUS24853</name>
</gene>
<sequence length="137" mass="15235">MTRQGVTFNEPTYQWMWNLLINVCDSVAGFLVANSLSLVASVLRTLAIITYLPELLFIGRIITSVTVAVSYQSLILYLQECSPTKYRSMLSFTSEISFASMCTLGMILGTDQIFGRKLHLLLGFAIIPGKLSFPKVD</sequence>
<evidence type="ECO:0000313" key="8">
    <source>
        <dbReference type="WBParaSite" id="GPUH_0002488401-mRNA-1"/>
    </source>
</evidence>
<dbReference type="AlphaFoldDB" id="A0A183EV63"/>
<evidence type="ECO:0000256" key="1">
    <source>
        <dbReference type="ARBA" id="ARBA00004370"/>
    </source>
</evidence>
<feature type="transmembrane region" description="Helical" evidence="5">
    <location>
        <begin position="20"/>
        <end position="43"/>
    </location>
</feature>
<keyword evidence="7" id="KW-1185">Reference proteome</keyword>
<organism evidence="8">
    <name type="scientific">Gongylonema pulchrum</name>
    <dbReference type="NCBI Taxonomy" id="637853"/>
    <lineage>
        <taxon>Eukaryota</taxon>
        <taxon>Metazoa</taxon>
        <taxon>Ecdysozoa</taxon>
        <taxon>Nematoda</taxon>
        <taxon>Chromadorea</taxon>
        <taxon>Rhabditida</taxon>
        <taxon>Spirurina</taxon>
        <taxon>Spiruromorpha</taxon>
        <taxon>Spiruroidea</taxon>
        <taxon>Gongylonematidae</taxon>
        <taxon>Gongylonema</taxon>
    </lineage>
</organism>
<protein>
    <submittedName>
        <fullName evidence="8">MFS domain-containing protein</fullName>
    </submittedName>
</protein>
<dbReference type="OrthoDB" id="4142200at2759"/>
<reference evidence="8" key="1">
    <citation type="submission" date="2016-06" db="UniProtKB">
        <authorList>
            <consortium name="WormBaseParasite"/>
        </authorList>
    </citation>
    <scope>IDENTIFICATION</scope>
</reference>
<feature type="transmembrane region" description="Helical" evidence="5">
    <location>
        <begin position="55"/>
        <end position="78"/>
    </location>
</feature>
<evidence type="ECO:0000256" key="3">
    <source>
        <dbReference type="ARBA" id="ARBA00022989"/>
    </source>
</evidence>
<dbReference type="PANTHER" id="PTHR23503">
    <property type="entry name" value="SOLUTE CARRIER FAMILY 2"/>
    <property type="match status" value="1"/>
</dbReference>
<evidence type="ECO:0000256" key="5">
    <source>
        <dbReference type="SAM" id="Phobius"/>
    </source>
</evidence>
<dbReference type="Gene3D" id="1.20.1250.20">
    <property type="entry name" value="MFS general substrate transporter like domains"/>
    <property type="match status" value="1"/>
</dbReference>
<dbReference type="Pfam" id="PF00083">
    <property type="entry name" value="Sugar_tr"/>
    <property type="match status" value="1"/>
</dbReference>
<accession>A0A183EV63</accession>
<dbReference type="InterPro" id="IPR005828">
    <property type="entry name" value="MFS_sugar_transport-like"/>
</dbReference>
<dbReference type="GO" id="GO:0016020">
    <property type="term" value="C:membrane"/>
    <property type="evidence" value="ECO:0007669"/>
    <property type="project" value="UniProtKB-SubCell"/>
</dbReference>
<keyword evidence="3 5" id="KW-1133">Transmembrane helix</keyword>
<dbReference type="EMBL" id="UYRT01102775">
    <property type="protein sequence ID" value="VDN43421.1"/>
    <property type="molecule type" value="Genomic_DNA"/>
</dbReference>
<dbReference type="PANTHER" id="PTHR23503:SF29">
    <property type="entry name" value="MAJOR FACILITATOR SUPERFAMILY (MFS) PROFILE DOMAIN-CONTAINING PROTEIN"/>
    <property type="match status" value="1"/>
</dbReference>
<dbReference type="WBParaSite" id="GPUH_0002488401-mRNA-1">
    <property type="protein sequence ID" value="GPUH_0002488401-mRNA-1"/>
    <property type="gene ID" value="GPUH_0002488401"/>
</dbReference>
<name>A0A183EV63_9BILA</name>
<evidence type="ECO:0000256" key="4">
    <source>
        <dbReference type="ARBA" id="ARBA00023136"/>
    </source>
</evidence>
<comment type="subcellular location">
    <subcellularLocation>
        <location evidence="1">Membrane</location>
    </subcellularLocation>
</comment>
<dbReference type="GO" id="GO:0015149">
    <property type="term" value="F:hexose transmembrane transporter activity"/>
    <property type="evidence" value="ECO:0007669"/>
    <property type="project" value="TreeGrafter"/>
</dbReference>
<proteinExistence type="predicted"/>
<dbReference type="InterPro" id="IPR045263">
    <property type="entry name" value="GLUT"/>
</dbReference>
<keyword evidence="4 5" id="KW-0472">Membrane</keyword>
<keyword evidence="2 5" id="KW-0812">Transmembrane</keyword>
<evidence type="ECO:0000256" key="2">
    <source>
        <dbReference type="ARBA" id="ARBA00022692"/>
    </source>
</evidence>